<accession>L8JEB2</accession>
<evidence type="ECO:0000313" key="2">
    <source>
        <dbReference type="Proteomes" id="UP000011134"/>
    </source>
</evidence>
<dbReference type="AlphaFoldDB" id="L8JEB2"/>
<dbReference type="EMBL" id="AMZO01000003">
    <property type="protein sequence ID" value="ELR67175.1"/>
    <property type="molecule type" value="Genomic_DNA"/>
</dbReference>
<sequence>MFELGGSMLYHVRSKPHNINREAEFVSGRVSIGWPCGRDLRGLSRKELEDILNEQYKHHMNAHNVSQVEQFLHIKSGSIILTPSEADKKEMHIFRTLGNVEYNSERDNNTDGDPHGVAVELLITVKKSLLPTGVQSSLKGAKKTVSNFSKHASAMKQFLEKAESLEKPTVTTQFEVQEKAKEILIDALNSDIESIRVTAAAALYQPS</sequence>
<keyword evidence="2" id="KW-1185">Reference proteome</keyword>
<comment type="caution">
    <text evidence="1">The sequence shown here is derived from an EMBL/GenBank/DDBJ whole genome shotgun (WGS) entry which is preliminary data.</text>
</comment>
<name>L8JEB2_9GAMM</name>
<proteinExistence type="predicted"/>
<dbReference type="Proteomes" id="UP000011134">
    <property type="component" value="Unassembled WGS sequence"/>
</dbReference>
<dbReference type="PATRIC" id="fig|1056511.3.peg.745"/>
<reference evidence="1 2" key="1">
    <citation type="submission" date="2012-12" db="EMBL/GenBank/DDBJ databases">
        <title>Genome Assembly of Photobacterium sp. AK15.</title>
        <authorList>
            <person name="Khatri I."/>
            <person name="Vaidya B."/>
            <person name="Srinivas T.N.R."/>
            <person name="Subramanian S."/>
            <person name="Pinnaka A."/>
        </authorList>
    </citation>
    <scope>NUCLEOTIDE SEQUENCE [LARGE SCALE GENOMIC DNA]</scope>
    <source>
        <strain evidence="1 2">AK15</strain>
    </source>
</reference>
<organism evidence="1 2">
    <name type="scientific">Photobacterium marinum</name>
    <dbReference type="NCBI Taxonomy" id="1056511"/>
    <lineage>
        <taxon>Bacteria</taxon>
        <taxon>Pseudomonadati</taxon>
        <taxon>Pseudomonadota</taxon>
        <taxon>Gammaproteobacteria</taxon>
        <taxon>Vibrionales</taxon>
        <taxon>Vibrionaceae</taxon>
        <taxon>Photobacterium</taxon>
    </lineage>
</organism>
<gene>
    <name evidence="1" type="ORF">C942_02683</name>
</gene>
<evidence type="ECO:0000313" key="1">
    <source>
        <dbReference type="EMBL" id="ELR67175.1"/>
    </source>
</evidence>
<protein>
    <submittedName>
        <fullName evidence="1">Uncharacterized protein</fullName>
    </submittedName>
</protein>